<evidence type="ECO:0000256" key="1">
    <source>
        <dbReference type="SAM" id="MobiDB-lite"/>
    </source>
</evidence>
<feature type="region of interest" description="Disordered" evidence="1">
    <location>
        <begin position="1"/>
        <end position="132"/>
    </location>
</feature>
<reference evidence="2" key="2">
    <citation type="journal article" date="2019" name="IMA Fungus">
        <title>Genome sequencing and comparison of five Tilletia species to identify candidate genes for the detection of regulated species infecting wheat.</title>
        <authorList>
            <person name="Nguyen H.D.T."/>
            <person name="Sultana T."/>
            <person name="Kesanakurti P."/>
            <person name="Hambleton S."/>
        </authorList>
    </citation>
    <scope>NUCLEOTIDE SEQUENCE</scope>
    <source>
        <strain evidence="2">DAOMC 236422</strain>
    </source>
</reference>
<keyword evidence="3" id="KW-1185">Reference proteome</keyword>
<feature type="compositionally biased region" description="Polar residues" evidence="1">
    <location>
        <begin position="122"/>
        <end position="132"/>
    </location>
</feature>
<name>A0A8X7T4A0_9BASI</name>
<evidence type="ECO:0000313" key="3">
    <source>
        <dbReference type="Proteomes" id="UP000078113"/>
    </source>
</evidence>
<sequence length="300" mass="33423">MRTSALQRGPSTPISAQALQPTTFTTPDPSGTSPLDRFQTLNVHDRRRVHRAMNKIGIQVQESMGGGDDTGGNGQKEDLDDDAGTYSADNQVNNLEATTEERPFGTIPDRTSAPLKDEETLPTASASNTRPSQPLVCKQEFLGTYSGDPSRLEAFLSRVRDVIRSHWKSPTSAAWTSAVLRALPIALRDNAAVWHDGLSDTEAANLTSSESWASMMRSAFPINEIRQRREARERKWNPSKELVAAYYFQKIRLLRQAYGSEQKEDALVTDIRDGFPTTFITMLRLPRQNPSLQALRDEMS</sequence>
<dbReference type="AlphaFoldDB" id="A0A8X7T4A0"/>
<proteinExistence type="predicted"/>
<feature type="compositionally biased region" description="Polar residues" evidence="1">
    <location>
        <begin position="87"/>
        <end position="97"/>
    </location>
</feature>
<protein>
    <submittedName>
        <fullName evidence="2">Uncharacterized protein</fullName>
    </submittedName>
</protein>
<comment type="caution">
    <text evidence="2">The sequence shown here is derived from an EMBL/GenBank/DDBJ whole genome shotgun (WGS) entry which is preliminary data.</text>
</comment>
<dbReference type="EMBL" id="LWDG02000158">
    <property type="protein sequence ID" value="KAE8268332.1"/>
    <property type="molecule type" value="Genomic_DNA"/>
</dbReference>
<feature type="compositionally biased region" description="Gly residues" evidence="1">
    <location>
        <begin position="64"/>
        <end position="74"/>
    </location>
</feature>
<accession>A0A8X7T4A0</accession>
<evidence type="ECO:0000313" key="2">
    <source>
        <dbReference type="EMBL" id="KAE8268332.1"/>
    </source>
</evidence>
<dbReference type="Proteomes" id="UP000078113">
    <property type="component" value="Unassembled WGS sequence"/>
</dbReference>
<feature type="compositionally biased region" description="Polar residues" evidence="1">
    <location>
        <begin position="1"/>
        <end position="33"/>
    </location>
</feature>
<gene>
    <name evidence="2" type="ORF">A4X09_0g4018</name>
</gene>
<reference evidence="2" key="1">
    <citation type="submission" date="2016-04" db="EMBL/GenBank/DDBJ databases">
        <authorList>
            <person name="Nguyen H.D."/>
            <person name="Samba Siva P."/>
            <person name="Cullis J."/>
            <person name="Levesque C.A."/>
            <person name="Hambleton S."/>
        </authorList>
    </citation>
    <scope>NUCLEOTIDE SEQUENCE</scope>
    <source>
        <strain evidence="2">DAOMC 236422</strain>
    </source>
</reference>
<organism evidence="2 3">
    <name type="scientific">Tilletia walkeri</name>
    <dbReference type="NCBI Taxonomy" id="117179"/>
    <lineage>
        <taxon>Eukaryota</taxon>
        <taxon>Fungi</taxon>
        <taxon>Dikarya</taxon>
        <taxon>Basidiomycota</taxon>
        <taxon>Ustilaginomycotina</taxon>
        <taxon>Exobasidiomycetes</taxon>
        <taxon>Tilletiales</taxon>
        <taxon>Tilletiaceae</taxon>
        <taxon>Tilletia</taxon>
    </lineage>
</organism>